<keyword evidence="2" id="KW-1133">Transmembrane helix</keyword>
<dbReference type="EMBL" id="KV875097">
    <property type="protein sequence ID" value="OIW30132.1"/>
    <property type="molecule type" value="Genomic_DNA"/>
</dbReference>
<dbReference type="InParanoid" id="A0A1J7JLF3"/>
<feature type="transmembrane region" description="Helical" evidence="2">
    <location>
        <begin position="247"/>
        <end position="265"/>
    </location>
</feature>
<evidence type="ECO:0000313" key="4">
    <source>
        <dbReference type="Proteomes" id="UP000182658"/>
    </source>
</evidence>
<feature type="transmembrane region" description="Helical" evidence="2">
    <location>
        <begin position="285"/>
        <end position="304"/>
    </location>
</feature>
<dbReference type="STRING" id="1408157.A0A1J7JLF3"/>
<name>A0A1J7JLF3_9PEZI</name>
<accession>A0A1J7JLF3</accession>
<dbReference type="AlphaFoldDB" id="A0A1J7JLF3"/>
<keyword evidence="2" id="KW-0472">Membrane</keyword>
<feature type="region of interest" description="Disordered" evidence="1">
    <location>
        <begin position="1"/>
        <end position="41"/>
    </location>
</feature>
<proteinExistence type="predicted"/>
<gene>
    <name evidence="3" type="ORF">CONLIGDRAFT_714547</name>
</gene>
<keyword evidence="2" id="KW-0812">Transmembrane</keyword>
<organism evidence="3 4">
    <name type="scientific">Coniochaeta ligniaria NRRL 30616</name>
    <dbReference type="NCBI Taxonomy" id="1408157"/>
    <lineage>
        <taxon>Eukaryota</taxon>
        <taxon>Fungi</taxon>
        <taxon>Dikarya</taxon>
        <taxon>Ascomycota</taxon>
        <taxon>Pezizomycotina</taxon>
        <taxon>Sordariomycetes</taxon>
        <taxon>Sordariomycetidae</taxon>
        <taxon>Coniochaetales</taxon>
        <taxon>Coniochaetaceae</taxon>
        <taxon>Coniochaeta</taxon>
    </lineage>
</organism>
<evidence type="ECO:0000256" key="1">
    <source>
        <dbReference type="SAM" id="MobiDB-lite"/>
    </source>
</evidence>
<keyword evidence="4" id="KW-1185">Reference proteome</keyword>
<protein>
    <submittedName>
        <fullName evidence="3">Uncharacterized protein</fullName>
    </submittedName>
</protein>
<evidence type="ECO:0000256" key="2">
    <source>
        <dbReference type="SAM" id="Phobius"/>
    </source>
</evidence>
<sequence length="306" mass="33034">MADEEAGTGDNRPAETPPADARTNAPTPIRDPSSPTKLLRPAPTFHAGKITITHGSVKIPSPGGLDLDLGVSWERTVQETRCVRCRKAKSVSPHFPRTGPELGAELGLPLSFTPAGTRDAPSSVPKDAVGYLVMGIISAVDRQPMRLETIRLRGPRYFFSLKSVKAFRLYRCVTSTAAHKQLELDSSAMSDLKQFRAAYKKRPWPPAAVNEGWARWVVDCLDGGSMDIMSEKAYSLEIVLGWSPSRISIAVLSPVALSLIIGFWFNSRDWTDLATIQTAWGVASYIATAGGLVAAMLGIISGLADT</sequence>
<dbReference type="Proteomes" id="UP000182658">
    <property type="component" value="Unassembled WGS sequence"/>
</dbReference>
<dbReference type="OrthoDB" id="5420013at2759"/>
<reference evidence="3 4" key="1">
    <citation type="submission" date="2016-10" db="EMBL/GenBank/DDBJ databases">
        <title>Draft genome sequence of Coniochaeta ligniaria NRRL30616, a lignocellulolytic fungus for bioabatement of inhibitors in plant biomass hydrolysates.</title>
        <authorList>
            <consortium name="DOE Joint Genome Institute"/>
            <person name="Jimenez D.J."/>
            <person name="Hector R.E."/>
            <person name="Riley R."/>
            <person name="Sun H."/>
            <person name="Grigoriev I.V."/>
            <person name="Van Elsas J.D."/>
            <person name="Nichols N.N."/>
        </authorList>
    </citation>
    <scope>NUCLEOTIDE SEQUENCE [LARGE SCALE GENOMIC DNA]</scope>
    <source>
        <strain evidence="3 4">NRRL 30616</strain>
    </source>
</reference>
<evidence type="ECO:0000313" key="3">
    <source>
        <dbReference type="EMBL" id="OIW30132.1"/>
    </source>
</evidence>